<dbReference type="Proteomes" id="UP000192569">
    <property type="component" value="Chromosome I"/>
</dbReference>
<keyword evidence="4" id="KW-1185">Reference proteome</keyword>
<dbReference type="InterPro" id="IPR015943">
    <property type="entry name" value="WD40/YVTN_repeat-like_dom_sf"/>
</dbReference>
<evidence type="ECO:0000313" key="4">
    <source>
        <dbReference type="Proteomes" id="UP000192569"/>
    </source>
</evidence>
<dbReference type="GO" id="GO:0016787">
    <property type="term" value="F:hydrolase activity"/>
    <property type="evidence" value="ECO:0007669"/>
    <property type="project" value="InterPro"/>
</dbReference>
<reference evidence="3 4" key="1">
    <citation type="submission" date="2017-04" db="EMBL/GenBank/DDBJ databases">
        <authorList>
            <person name="Afonso C.L."/>
            <person name="Miller P.J."/>
            <person name="Scott M.A."/>
            <person name="Spackman E."/>
            <person name="Goraichik I."/>
            <person name="Dimitrov K.M."/>
            <person name="Suarez D.L."/>
            <person name="Swayne D.E."/>
        </authorList>
    </citation>
    <scope>NUCLEOTIDE SEQUENCE [LARGE SCALE GENOMIC DNA]</scope>
    <source>
        <strain evidence="3 4">ToBE</strain>
    </source>
</reference>
<dbReference type="OrthoDB" id="1776264at2"/>
<accession>A0A1W1VW94</accession>
<dbReference type="STRING" id="698762.SAMN00808754_1840"/>
<evidence type="ECO:0000313" key="3">
    <source>
        <dbReference type="EMBL" id="SMB97381.1"/>
    </source>
</evidence>
<feature type="domain" description="Pyrrolo-quinoline quinone repeat" evidence="2">
    <location>
        <begin position="687"/>
        <end position="815"/>
    </location>
</feature>
<evidence type="ECO:0000259" key="2">
    <source>
        <dbReference type="Pfam" id="PF13360"/>
    </source>
</evidence>
<dbReference type="InterPro" id="IPR002372">
    <property type="entry name" value="PQQ_rpt_dom"/>
</dbReference>
<dbReference type="InterPro" id="IPR018391">
    <property type="entry name" value="PQQ_b-propeller_rpt"/>
</dbReference>
<protein>
    <submittedName>
        <fullName evidence="3">Outer membrane protein assembly factor BamB, contains PQQ-like beta-propeller repeat</fullName>
    </submittedName>
</protein>
<evidence type="ECO:0000259" key="1">
    <source>
        <dbReference type="Pfam" id="PF00149"/>
    </source>
</evidence>
<gene>
    <name evidence="3" type="ORF">SAMN00808754_1840</name>
</gene>
<dbReference type="SUPFAM" id="SSF56300">
    <property type="entry name" value="Metallo-dependent phosphatases"/>
    <property type="match status" value="1"/>
</dbReference>
<dbReference type="Gene3D" id="2.130.10.10">
    <property type="entry name" value="YVTN repeat-like/Quinoprotein amine dehydrogenase"/>
    <property type="match status" value="2"/>
</dbReference>
<dbReference type="SMART" id="SM00564">
    <property type="entry name" value="PQQ"/>
    <property type="match status" value="6"/>
</dbReference>
<dbReference type="Pfam" id="PF13360">
    <property type="entry name" value="PQQ_2"/>
    <property type="match status" value="2"/>
</dbReference>
<feature type="domain" description="Pyrrolo-quinoline quinone repeat" evidence="2">
    <location>
        <begin position="830"/>
        <end position="983"/>
    </location>
</feature>
<organism evidence="3 4">
    <name type="scientific">Thermanaeromonas toyohensis ToBE</name>
    <dbReference type="NCBI Taxonomy" id="698762"/>
    <lineage>
        <taxon>Bacteria</taxon>
        <taxon>Bacillati</taxon>
        <taxon>Bacillota</taxon>
        <taxon>Clostridia</taxon>
        <taxon>Neomoorellales</taxon>
        <taxon>Neomoorellaceae</taxon>
        <taxon>Thermanaeromonas</taxon>
    </lineage>
</organism>
<dbReference type="InterPro" id="IPR004843">
    <property type="entry name" value="Calcineurin-like_PHP"/>
</dbReference>
<dbReference type="Pfam" id="PF00149">
    <property type="entry name" value="Metallophos"/>
    <property type="match status" value="1"/>
</dbReference>
<dbReference type="RefSeq" id="WP_084665434.1">
    <property type="nucleotide sequence ID" value="NZ_LT838272.1"/>
</dbReference>
<proteinExistence type="predicted"/>
<dbReference type="InterPro" id="IPR029052">
    <property type="entry name" value="Metallo-depent_PP-like"/>
</dbReference>
<sequence>MKRYLRLILVTLLTIALVSFNINIPLTAKKIKKVEAATTQVASYDIRQASIEYGSLYSGSPEALHDNDGDYYAVSSTTTYPYRVAWYTKVLCHVNKSAISRLTLTFVAKYSAPTNDQWIALWNFNTGNWEAIDQSTTSTSDVTRVWTTTDPAALGRFISNAGEIWVRVYNSKDDGTFIRYSDWLNITIEYNPEAQNAQYTPTAVTAEYGTITSGDYTSLAAQDGIYLEMASTSTSPYKAAWQASASIDVNRNYVSCLTVKYVGHLSTTSTNRLYLSLWNFVTGNWEVVRTFWPSTSDTTQIWSSIDADEIQKYISSTGEIKVRLYNSSSSSSFSRFSDFLNIYIEYGSVGTFCFAHYTDVHQEATTNTSLGYVIDDLNLYVKPAFVVNTGDTANHSYLAEFDSYNNQISSLQIPRKEAAGNHDVRWYCPNGKADWRQKIGQPLYQSFDYAGVHFVVLDTSVFMENDGALDPKVLNWLEQDLASIAGDTPVVLFGHHPNHDVSGLVKLISLLQGKNVKCFLGGHDHVWEIRYENGIPWIGVEDVKYSIKYAVIRVTPTHIKIYKRDPQTHSGTLWLTFPLRKLPRTSPVVEVTGVDANTGKVEVKVTVNTPVYPIIQVEARVDGYGSWVSLTKDATGAWVGSIDVSTYTPPVPRGRHFVEARASDEYSNYWFGYATYLWSDGNIASSWSFTTGGAIQAAPAVYGDKVYVGSADGKLYALNGLDGTLLWSYATGGEICSTPAIYVGTSGTSIIFGSADKYVYSLDAATGGLKWSYLTGGAVLSSPLCYGTYVYVGSGDGKIYCLNAETGGLKWAYQTGGLMRQRPWIENGILYAIVRDNDMWYALDASTGALVWKTSANADTYMPVCDNAPVVAAGKVWVVKPDYTFSALDANSGQIVWTENTPDEFSNRGPATDGQRVFINARSDTVYCFDGQSGNVIWTRALASSTEDVQQKQINSALVYQNGRLYRIAERGRLTVIDSVTGEVKFIYDLADLPERNFWSTPAVDSKGFYVGGLDGKVYGIRWAVAP</sequence>
<dbReference type="PANTHER" id="PTHR34512">
    <property type="entry name" value="CELL SURFACE PROTEIN"/>
    <property type="match status" value="1"/>
</dbReference>
<name>A0A1W1VW94_9FIRM</name>
<dbReference type="Gene3D" id="3.60.21.10">
    <property type="match status" value="1"/>
</dbReference>
<dbReference type="AlphaFoldDB" id="A0A1W1VW94"/>
<dbReference type="PANTHER" id="PTHR34512:SF30">
    <property type="entry name" value="OUTER MEMBRANE PROTEIN ASSEMBLY FACTOR BAMB"/>
    <property type="match status" value="1"/>
</dbReference>
<dbReference type="EMBL" id="LT838272">
    <property type="protein sequence ID" value="SMB97381.1"/>
    <property type="molecule type" value="Genomic_DNA"/>
</dbReference>
<dbReference type="InterPro" id="IPR011047">
    <property type="entry name" value="Quinoprotein_ADH-like_sf"/>
</dbReference>
<dbReference type="SUPFAM" id="SSF50998">
    <property type="entry name" value="Quinoprotein alcohol dehydrogenase-like"/>
    <property type="match status" value="2"/>
</dbReference>
<feature type="domain" description="Calcineurin-like phosphoesterase" evidence="1">
    <location>
        <begin position="354"/>
        <end position="526"/>
    </location>
</feature>